<name>A0A8S3W1V6_PARAO</name>
<evidence type="ECO:0000313" key="2">
    <source>
        <dbReference type="Proteomes" id="UP000691718"/>
    </source>
</evidence>
<dbReference type="PANTHER" id="PTHR46601:SF1">
    <property type="entry name" value="ADF-H DOMAIN-CONTAINING PROTEIN"/>
    <property type="match status" value="1"/>
</dbReference>
<dbReference type="PANTHER" id="PTHR46601">
    <property type="entry name" value="ULP_PROTEASE DOMAIN-CONTAINING PROTEIN"/>
    <property type="match status" value="1"/>
</dbReference>
<organism evidence="1 2">
    <name type="scientific">Parnassius apollo</name>
    <name type="common">Apollo butterfly</name>
    <name type="synonym">Papilio apollo</name>
    <dbReference type="NCBI Taxonomy" id="110799"/>
    <lineage>
        <taxon>Eukaryota</taxon>
        <taxon>Metazoa</taxon>
        <taxon>Ecdysozoa</taxon>
        <taxon>Arthropoda</taxon>
        <taxon>Hexapoda</taxon>
        <taxon>Insecta</taxon>
        <taxon>Pterygota</taxon>
        <taxon>Neoptera</taxon>
        <taxon>Endopterygota</taxon>
        <taxon>Lepidoptera</taxon>
        <taxon>Glossata</taxon>
        <taxon>Ditrysia</taxon>
        <taxon>Papilionoidea</taxon>
        <taxon>Papilionidae</taxon>
        <taxon>Parnassiinae</taxon>
        <taxon>Parnassini</taxon>
        <taxon>Parnassius</taxon>
        <taxon>Parnassius</taxon>
    </lineage>
</organism>
<comment type="caution">
    <text evidence="1">The sequence shown here is derived from an EMBL/GenBank/DDBJ whole genome shotgun (WGS) entry which is preliminary data.</text>
</comment>
<dbReference type="EMBL" id="CAJQZP010000065">
    <property type="protein sequence ID" value="CAG4935721.1"/>
    <property type="molecule type" value="Genomic_DNA"/>
</dbReference>
<protein>
    <submittedName>
        <fullName evidence="1">(apollo) hypothetical protein</fullName>
    </submittedName>
</protein>
<accession>A0A8S3W1V6</accession>
<keyword evidence="2" id="KW-1185">Reference proteome</keyword>
<reference evidence="1" key="1">
    <citation type="submission" date="2021-04" db="EMBL/GenBank/DDBJ databases">
        <authorList>
            <person name="Tunstrom K."/>
        </authorList>
    </citation>
    <scope>NUCLEOTIDE SEQUENCE</scope>
</reference>
<dbReference type="Proteomes" id="UP000691718">
    <property type="component" value="Unassembled WGS sequence"/>
</dbReference>
<gene>
    <name evidence="1" type="ORF">PAPOLLO_LOCUS1035</name>
</gene>
<proteinExistence type="predicted"/>
<evidence type="ECO:0000313" key="1">
    <source>
        <dbReference type="EMBL" id="CAG4935721.1"/>
    </source>
</evidence>
<dbReference type="OrthoDB" id="6375801at2759"/>
<sequence length="303" mass="34734">MQSLKQKVLAYLENIIEHFEKLLEPYMCHCANTVAQNKYIKNLKSNLKSGEFIVHSDFSENYNTKYASEIQSFHFGSSRQQVTLHTSVIYYVKNEEISTKSFCTLSECLRHDAVAIWEHLIPILNFIEKEVSEVKFLNFISDSPSAQYRIRKMFYVMANLHWNYPKRRVVWNYSEKGHRKGATDGVGGVLKRTADQIVAQGNDIPNIEALISHLKIRCPGVSIEEFVESVILEKELLIPSDLKEFRGTMAVHQAIWSCNNPEVLTMRRLGCDMGIYSEESVQCSHGQHIGFYNIGNTALSNNT</sequence>
<dbReference type="AlphaFoldDB" id="A0A8S3W1V6"/>